<proteinExistence type="predicted"/>
<name>A0A098GCX9_9GAMM</name>
<gene>
    <name evidence="1" type="ORF">LFA_pA0218</name>
</gene>
<organism evidence="1 2">
    <name type="scientific">Legionella fallonii LLAP-10</name>
    <dbReference type="NCBI Taxonomy" id="1212491"/>
    <lineage>
        <taxon>Bacteria</taxon>
        <taxon>Pseudomonadati</taxon>
        <taxon>Pseudomonadota</taxon>
        <taxon>Gammaproteobacteria</taxon>
        <taxon>Legionellales</taxon>
        <taxon>Legionellaceae</taxon>
        <taxon>Legionella</taxon>
    </lineage>
</organism>
<geneLocation type="plasmid" evidence="2">
    <name>LLAP10_pA</name>
</geneLocation>
<evidence type="ECO:0000313" key="1">
    <source>
        <dbReference type="EMBL" id="CEG59316.1"/>
    </source>
</evidence>
<dbReference type="EMBL" id="LN614828">
    <property type="protein sequence ID" value="CEG59316.1"/>
    <property type="molecule type" value="Genomic_DNA"/>
</dbReference>
<evidence type="ECO:0000313" key="2">
    <source>
        <dbReference type="Proteomes" id="UP000032430"/>
    </source>
</evidence>
<dbReference type="Proteomes" id="UP000032430">
    <property type="component" value="Plasmid II"/>
</dbReference>
<keyword evidence="2" id="KW-1185">Reference proteome</keyword>
<reference evidence="2" key="1">
    <citation type="submission" date="2014-09" db="EMBL/GenBank/DDBJ databases">
        <authorList>
            <person name="Gomez-Valero L."/>
        </authorList>
    </citation>
    <scope>NUCLEOTIDE SEQUENCE [LARGE SCALE GENOMIC DNA]</scope>
    <source>
        <strain evidence="2">ATCC700992</strain>
        <plasmid evidence="2">LLAP10_pA</plasmid>
    </source>
</reference>
<dbReference type="AlphaFoldDB" id="A0A098GCX9"/>
<dbReference type="OrthoDB" id="5639126at2"/>
<dbReference type="KEGG" id="lfa:LFA_pA0218"/>
<sequence>MKLRLYHGRNNPEQEMNDWGFEGATLNGVDGIIWTYGVPRVYFVNDSALKAAKDLTGWDELGDGLEMRVYEDLIKTKEGYFGDWELI</sequence>
<dbReference type="RefSeq" id="WP_045097889.1">
    <property type="nucleotide sequence ID" value="NZ_LN614828.1"/>
</dbReference>
<keyword evidence="1" id="KW-0614">Plasmid</keyword>
<protein>
    <submittedName>
        <fullName evidence="1">Uncharacterized protein</fullName>
    </submittedName>
</protein>
<accession>A0A098GCX9</accession>
<dbReference type="HOGENOM" id="CLU_2479517_0_0_6"/>